<accession>A0A9Q3H266</accession>
<organism evidence="2 3">
    <name type="scientific">Austropuccinia psidii MF-1</name>
    <dbReference type="NCBI Taxonomy" id="1389203"/>
    <lineage>
        <taxon>Eukaryota</taxon>
        <taxon>Fungi</taxon>
        <taxon>Dikarya</taxon>
        <taxon>Basidiomycota</taxon>
        <taxon>Pucciniomycotina</taxon>
        <taxon>Pucciniomycetes</taxon>
        <taxon>Pucciniales</taxon>
        <taxon>Sphaerophragmiaceae</taxon>
        <taxon>Austropuccinia</taxon>
    </lineage>
</organism>
<evidence type="ECO:0000256" key="1">
    <source>
        <dbReference type="SAM" id="MobiDB-lite"/>
    </source>
</evidence>
<sequence>MRESYLRQLTIMELVGENAVEVKLTQELFKENQVFPVSLVKPYHQTDGDKFSKKKEFTSPGKLVAENSPGTLNRVLRARRIKINGKYHRQYLVRLKSQEAEKDKWLPEQEKTDGKYTPGGSEPPGRQKSIINDEPFFRRECQPMTEC</sequence>
<protein>
    <submittedName>
        <fullName evidence="2">Uncharacterized protein</fullName>
    </submittedName>
</protein>
<dbReference type="AlphaFoldDB" id="A0A9Q3H266"/>
<feature type="region of interest" description="Disordered" evidence="1">
    <location>
        <begin position="102"/>
        <end position="135"/>
    </location>
</feature>
<gene>
    <name evidence="2" type="ORF">O181_028231</name>
</gene>
<keyword evidence="3" id="KW-1185">Reference proteome</keyword>
<reference evidence="2" key="1">
    <citation type="submission" date="2021-03" db="EMBL/GenBank/DDBJ databases">
        <title>Draft genome sequence of rust myrtle Austropuccinia psidii MF-1, a brazilian biotype.</title>
        <authorList>
            <person name="Quecine M.C."/>
            <person name="Pachon D.M.R."/>
            <person name="Bonatelli M.L."/>
            <person name="Correr F.H."/>
            <person name="Franceschini L.M."/>
            <person name="Leite T.F."/>
            <person name="Margarido G.R.A."/>
            <person name="Almeida C.A."/>
            <person name="Ferrarezi J.A."/>
            <person name="Labate C.A."/>
        </authorList>
    </citation>
    <scope>NUCLEOTIDE SEQUENCE</scope>
    <source>
        <strain evidence="2">MF-1</strain>
    </source>
</reference>
<dbReference type="EMBL" id="AVOT02009634">
    <property type="protein sequence ID" value="MBW0488516.1"/>
    <property type="molecule type" value="Genomic_DNA"/>
</dbReference>
<evidence type="ECO:0000313" key="2">
    <source>
        <dbReference type="EMBL" id="MBW0488516.1"/>
    </source>
</evidence>
<dbReference type="Proteomes" id="UP000765509">
    <property type="component" value="Unassembled WGS sequence"/>
</dbReference>
<name>A0A9Q3H266_9BASI</name>
<feature type="compositionally biased region" description="Basic and acidic residues" evidence="1">
    <location>
        <begin position="102"/>
        <end position="114"/>
    </location>
</feature>
<evidence type="ECO:0000313" key="3">
    <source>
        <dbReference type="Proteomes" id="UP000765509"/>
    </source>
</evidence>
<proteinExistence type="predicted"/>
<comment type="caution">
    <text evidence="2">The sequence shown here is derived from an EMBL/GenBank/DDBJ whole genome shotgun (WGS) entry which is preliminary data.</text>
</comment>